<evidence type="ECO:0000256" key="4">
    <source>
        <dbReference type="SAM" id="SignalP"/>
    </source>
</evidence>
<evidence type="ECO:0000256" key="2">
    <source>
        <dbReference type="SAM" id="MobiDB-lite"/>
    </source>
</evidence>
<keyword evidence="4" id="KW-0732">Signal</keyword>
<feature type="compositionally biased region" description="Low complexity" evidence="2">
    <location>
        <begin position="131"/>
        <end position="145"/>
    </location>
</feature>
<sequence length="1168" mass="126861">MIFRTSYFVGMMACALAAVSASQIIEPAHAETLKITGPNGEVVNAPTRQYGPTTSSDTFWSIAQKVRPNQNVSVYQVMAALFDANPHAFSSNNYNSLERGMTLLVPSADVMAQISAADAKLRAENNDKRLPNANPAKPATNNTTAVETSVPATGKKPLQIVAKQPTAEELAQQAALLAQPEIDELTAKLEDAQTKALSLTDELARAEDTLLVKDADNNALKAKIQELTLQLSAMQEDLQLLTEKYQALDTEHQALVEKNNQPQVIEEPTDFWRSLSDNMILLAIVAALPLIIIFLAIFWLMRRKNKTEPESAAQTEPVIDQAGEETVSEVDDIDNLAVHLDEDEKSPENIEDLLDLDNQDTGELTLDGESDADMYITEEEPAEESDEGTSLDDLWAEAMEEQEEDMQPLEADEDDLDSLLEGLDTNDDVIETSLEEPLPVDSVPADSDSDESAAEDDIDSLLAGFEEPAVNESTAEEPVQIDSQSDAQDDIDSLLAGFDEPAVNESVAEEPAVNESAGEEPAQTDSQSDAQDDIDSLLAGFDEPANDEPALNESVAEEPAQTDSQSDAQDDIDNLLAGFDEPAIDEPAVNESVAEEPAQIDSKSDAQDDIDNLLAGFDEPAIDEPAVNESVAEEPAQIDSQSDAQDDIDSLLAGFDEPAAEESAEIDTQSGAEDDIDSLLASIDVPAEQEQDFTAEIAAELEEDVAVSLDESSDIDDLLADVDTEKEFAPLNNDGLDVEQVLTAELEQIESELAIDTDNDDIDSLISDLETDSANEAQNQFAETLEESTAVSESDLDELLADVEAIEPVSVNNTESSDELKFAPGDESTLNIQDDIPTGEQQEDPLVAELLAAEQADQQVQQSHDEQDSDIDELDALLADFNVEDFDIDKSDSDKSELDSSNSEVTAPKVADTLETDLDELELNEQDDVPLFVSDEEINEQDSISEQDFDAMLAGLSADEPDTIIEQQPDTEALSKESGFFDDLKSKKADAASLDWEADLFQQASNHPASEAQVDDIDDETFQLTDDNLTVDEALAALDAEESNKQDARLDSDEPSDMVSDTALNTFEQENGFIDIDKLLNDADEDVEISDQYKDVAVEMGEVNSLIGNAEMIDVDDEENSVNAKLDLARAYIEIEDEDAAKAILKEVQIDGNERQQTEAGKLLDEMS</sequence>
<evidence type="ECO:0000256" key="3">
    <source>
        <dbReference type="SAM" id="Phobius"/>
    </source>
</evidence>
<dbReference type="Proteomes" id="UP000191820">
    <property type="component" value="Chromosome"/>
</dbReference>
<feature type="chain" id="PRO_5046104172" description="Pilus assembly protein FimV" evidence="4">
    <location>
        <begin position="31"/>
        <end position="1168"/>
    </location>
</feature>
<gene>
    <name evidence="5" type="ORF">SJ2017_2756</name>
</gene>
<feature type="signal peptide" evidence="4">
    <location>
        <begin position="1"/>
        <end position="30"/>
    </location>
</feature>
<keyword evidence="3" id="KW-0812">Transmembrane</keyword>
<keyword evidence="6" id="KW-1185">Reference proteome</keyword>
<keyword evidence="1" id="KW-0175">Coiled coil</keyword>
<name>A0ABM6JMY1_9GAMM</name>
<evidence type="ECO:0000256" key="1">
    <source>
        <dbReference type="SAM" id="Coils"/>
    </source>
</evidence>
<evidence type="ECO:0000313" key="6">
    <source>
        <dbReference type="Proteomes" id="UP000191820"/>
    </source>
</evidence>
<feature type="compositionally biased region" description="Basic and acidic residues" evidence="2">
    <location>
        <begin position="888"/>
        <end position="898"/>
    </location>
</feature>
<dbReference type="RefSeq" id="WP_080916151.1">
    <property type="nucleotide sequence ID" value="NZ_CP020472.1"/>
</dbReference>
<feature type="region of interest" description="Disordered" evidence="2">
    <location>
        <begin position="888"/>
        <end position="914"/>
    </location>
</feature>
<dbReference type="NCBIfam" id="TIGR03504">
    <property type="entry name" value="FimV_Cterm"/>
    <property type="match status" value="1"/>
</dbReference>
<feature type="region of interest" description="Disordered" evidence="2">
    <location>
        <begin position="125"/>
        <end position="151"/>
    </location>
</feature>
<keyword evidence="3" id="KW-0472">Membrane</keyword>
<reference evidence="5 6" key="1">
    <citation type="submission" date="2017-03" db="EMBL/GenBank/DDBJ databases">
        <title>Genome sequencing of Shewanella japonica KCTC 22435.</title>
        <authorList>
            <person name="Kim K.M."/>
        </authorList>
    </citation>
    <scope>NUCLEOTIDE SEQUENCE [LARGE SCALE GENOMIC DNA]</scope>
    <source>
        <strain evidence="5 6">KCTC 22435</strain>
    </source>
</reference>
<dbReference type="InterPro" id="IPR020012">
    <property type="entry name" value="LysM_FimV"/>
</dbReference>
<accession>A0ABM6JMY1</accession>
<feature type="region of interest" description="Disordered" evidence="2">
    <location>
        <begin position="400"/>
        <end position="677"/>
    </location>
</feature>
<dbReference type="EMBL" id="CP020472">
    <property type="protein sequence ID" value="ARD23037.1"/>
    <property type="molecule type" value="Genomic_DNA"/>
</dbReference>
<feature type="compositionally biased region" description="Low complexity" evidence="2">
    <location>
        <begin position="847"/>
        <end position="862"/>
    </location>
</feature>
<dbReference type="Gene3D" id="1.20.58.2200">
    <property type="match status" value="1"/>
</dbReference>
<organism evidence="5 6">
    <name type="scientific">Shewanella japonica</name>
    <dbReference type="NCBI Taxonomy" id="93973"/>
    <lineage>
        <taxon>Bacteria</taxon>
        <taxon>Pseudomonadati</taxon>
        <taxon>Pseudomonadota</taxon>
        <taxon>Gammaproteobacteria</taxon>
        <taxon>Alteromonadales</taxon>
        <taxon>Shewanellaceae</taxon>
        <taxon>Shewanella</taxon>
    </lineage>
</organism>
<feature type="region of interest" description="Disordered" evidence="2">
    <location>
        <begin position="353"/>
        <end position="372"/>
    </location>
</feature>
<protein>
    <recommendedName>
        <fullName evidence="7">Pilus assembly protein FimV</fullName>
    </recommendedName>
</protein>
<keyword evidence="3" id="KW-1133">Transmembrane helix</keyword>
<feature type="compositionally biased region" description="Acidic residues" evidence="2">
    <location>
        <begin position="400"/>
        <end position="434"/>
    </location>
</feature>
<dbReference type="InterPro" id="IPR038440">
    <property type="entry name" value="FimV_C_sf"/>
</dbReference>
<dbReference type="NCBIfam" id="TIGR03505">
    <property type="entry name" value="FimV_core"/>
    <property type="match status" value="1"/>
</dbReference>
<evidence type="ECO:0000313" key="5">
    <source>
        <dbReference type="EMBL" id="ARD23037.1"/>
    </source>
</evidence>
<feature type="coiled-coil region" evidence="1">
    <location>
        <begin position="182"/>
        <end position="258"/>
    </location>
</feature>
<feature type="transmembrane region" description="Helical" evidence="3">
    <location>
        <begin position="279"/>
        <end position="301"/>
    </location>
</feature>
<dbReference type="InterPro" id="IPR020011">
    <property type="entry name" value="FimV_C"/>
</dbReference>
<proteinExistence type="predicted"/>
<feature type="compositionally biased region" description="Acidic residues" evidence="2">
    <location>
        <begin position="447"/>
        <end position="459"/>
    </location>
</feature>
<feature type="region of interest" description="Disordered" evidence="2">
    <location>
        <begin position="808"/>
        <end position="873"/>
    </location>
</feature>
<evidence type="ECO:0008006" key="7">
    <source>
        <dbReference type="Google" id="ProtNLM"/>
    </source>
</evidence>